<comment type="caution">
    <text evidence="1">The sequence shown here is derived from an EMBL/GenBank/DDBJ whole genome shotgun (WGS) entry which is preliminary data.</text>
</comment>
<evidence type="ECO:0000313" key="1">
    <source>
        <dbReference type="EMBL" id="MDO1582451.1"/>
    </source>
</evidence>
<reference evidence="1" key="2">
    <citation type="submission" date="2023-07" db="EMBL/GenBank/DDBJ databases">
        <authorList>
            <person name="Sun H."/>
        </authorList>
    </citation>
    <scope>NUCLEOTIDE SEQUENCE</scope>
    <source>
        <strain evidence="1">05753</strain>
    </source>
</reference>
<gene>
    <name evidence="1" type="ORF">Q2T52_10095</name>
</gene>
<proteinExistence type="predicted"/>
<keyword evidence="2" id="KW-1185">Reference proteome</keyword>
<organism evidence="1 2">
    <name type="scientific">Rhizobium oryzicola</name>
    <dbReference type="NCBI Taxonomy" id="1232668"/>
    <lineage>
        <taxon>Bacteria</taxon>
        <taxon>Pseudomonadati</taxon>
        <taxon>Pseudomonadota</taxon>
        <taxon>Alphaproteobacteria</taxon>
        <taxon>Hyphomicrobiales</taxon>
        <taxon>Rhizobiaceae</taxon>
        <taxon>Rhizobium/Agrobacterium group</taxon>
        <taxon>Rhizobium</taxon>
    </lineage>
</organism>
<evidence type="ECO:0000313" key="2">
    <source>
        <dbReference type="Proteomes" id="UP001169006"/>
    </source>
</evidence>
<reference evidence="1" key="1">
    <citation type="journal article" date="2015" name="Int. J. Syst. Evol. Microbiol.">
        <title>Rhizobium oryzicola sp. nov., potential plant-growth-promoting endophytic bacteria isolated from rice roots.</title>
        <authorList>
            <person name="Zhang X.X."/>
            <person name="Gao J.S."/>
            <person name="Cao Y.H."/>
            <person name="Sheirdil R.A."/>
            <person name="Wang X.C."/>
            <person name="Zhang L."/>
        </authorList>
    </citation>
    <scope>NUCLEOTIDE SEQUENCE</scope>
    <source>
        <strain evidence="1">05753</strain>
    </source>
</reference>
<dbReference type="EMBL" id="JAUKWQ010000002">
    <property type="protein sequence ID" value="MDO1582451.1"/>
    <property type="molecule type" value="Genomic_DNA"/>
</dbReference>
<sequence>MCLNLSDRPTILFGVGLKLLSLRFQALQLGEDDLARALEDAGAEIDRLLEEYQEEKGWPVANEDGEEAVVSVPPDI</sequence>
<name>A0ABT8SVU9_9HYPH</name>
<dbReference type="RefSeq" id="WP_302076590.1">
    <property type="nucleotide sequence ID" value="NZ_JAUKWQ010000002.1"/>
</dbReference>
<accession>A0ABT8SVU9</accession>
<protein>
    <submittedName>
        <fullName evidence="1">Uncharacterized protein</fullName>
    </submittedName>
</protein>
<dbReference type="Proteomes" id="UP001169006">
    <property type="component" value="Unassembled WGS sequence"/>
</dbReference>